<feature type="signal peptide" evidence="1">
    <location>
        <begin position="1"/>
        <end position="17"/>
    </location>
</feature>
<reference evidence="2" key="1">
    <citation type="submission" date="2021-01" db="EMBL/GenBank/DDBJ databases">
        <authorList>
            <person name="Corre E."/>
            <person name="Pelletier E."/>
            <person name="Niang G."/>
            <person name="Scheremetjew M."/>
            <person name="Finn R."/>
            <person name="Kale V."/>
            <person name="Holt S."/>
            <person name="Cochrane G."/>
            <person name="Meng A."/>
            <person name="Brown T."/>
            <person name="Cohen L."/>
        </authorList>
    </citation>
    <scope>NUCLEOTIDE SEQUENCE</scope>
    <source>
        <strain evidence="2">S3</strain>
    </source>
</reference>
<evidence type="ECO:0000256" key="1">
    <source>
        <dbReference type="SAM" id="SignalP"/>
    </source>
</evidence>
<feature type="chain" id="PRO_5030573527" description="Secreted protein" evidence="1">
    <location>
        <begin position="18"/>
        <end position="184"/>
    </location>
</feature>
<gene>
    <name evidence="2" type="ORF">SINC0208_LOCUS16590</name>
</gene>
<evidence type="ECO:0008006" key="3">
    <source>
        <dbReference type="Google" id="ProtNLM"/>
    </source>
</evidence>
<protein>
    <recommendedName>
        <fullName evidence="3">Secreted protein</fullName>
    </recommendedName>
</protein>
<sequence>MVHRIVVVFVFIIVDRAVEVFVVEEVRVLKEVISLLYFRLQEYNMIIELQLQNLLVLKLPPQGQVDLFQVRQISTLQLVIDNRRAGLQDTELFFCFKPGLLCILDLAFLHRNDLLKLDDLVLQPARLFGGLVLNLRLPVEVNFSLHVLDFSVEVLDFSFLDLQVLLQLTNLITLRVHQDRLGLV</sequence>
<dbReference type="EMBL" id="HBIH01041197">
    <property type="protein sequence ID" value="CAE0335951.1"/>
    <property type="molecule type" value="Transcribed_RNA"/>
</dbReference>
<organism evidence="2">
    <name type="scientific">Strombidium inclinatum</name>
    <dbReference type="NCBI Taxonomy" id="197538"/>
    <lineage>
        <taxon>Eukaryota</taxon>
        <taxon>Sar</taxon>
        <taxon>Alveolata</taxon>
        <taxon>Ciliophora</taxon>
        <taxon>Intramacronucleata</taxon>
        <taxon>Spirotrichea</taxon>
        <taxon>Oligotrichia</taxon>
        <taxon>Strombidiidae</taxon>
        <taxon>Strombidium</taxon>
    </lineage>
</organism>
<keyword evidence="1" id="KW-0732">Signal</keyword>
<name>A0A7S3IYC0_9SPIT</name>
<proteinExistence type="predicted"/>
<accession>A0A7S3IYC0</accession>
<dbReference type="AlphaFoldDB" id="A0A7S3IYC0"/>
<evidence type="ECO:0000313" key="2">
    <source>
        <dbReference type="EMBL" id="CAE0335951.1"/>
    </source>
</evidence>